<keyword evidence="1" id="KW-0812">Transmembrane</keyword>
<dbReference type="PANTHER" id="PTHR40106">
    <property type="entry name" value="INNER MEMBRANE PROTEIN RCLC"/>
    <property type="match status" value="1"/>
</dbReference>
<evidence type="ECO:0000313" key="3">
    <source>
        <dbReference type="Proteomes" id="UP000291130"/>
    </source>
</evidence>
<feature type="transmembrane region" description="Helical" evidence="1">
    <location>
        <begin position="90"/>
        <end position="111"/>
    </location>
</feature>
<dbReference type="PANTHER" id="PTHR40106:SF1">
    <property type="entry name" value="INNER MEMBRANE PROTEIN RCLC"/>
    <property type="match status" value="1"/>
</dbReference>
<sequence length="172" mass="18478">MTRPAYFDRFIRSSLDIQLLRWSLILIFFGFGYAKWFDYEAQALLPLIDNSPILSWLHLAFGIHGASYALGVAEWAIGAALLAGIWQPRIAVIGALGSTLTYLTTLTLIVTTPGGWENSAGGFPAMGGATSFLIKDAVLLAASIALLKHDLLRTRPVPACSPTAPPARPSGH</sequence>
<name>A0A411MGJ4_9PSED</name>
<protein>
    <submittedName>
        <fullName evidence="2">DUF417 family protein</fullName>
    </submittedName>
</protein>
<dbReference type="KEGG" id="ptk:EXN22_09820"/>
<feature type="transmembrane region" description="Helical" evidence="1">
    <location>
        <begin position="56"/>
        <end position="83"/>
    </location>
</feature>
<feature type="transmembrane region" description="Helical" evidence="1">
    <location>
        <begin position="19"/>
        <end position="36"/>
    </location>
</feature>
<dbReference type="InterPro" id="IPR007339">
    <property type="entry name" value="RclC-like"/>
</dbReference>
<proteinExistence type="predicted"/>
<dbReference type="RefSeq" id="WP_130263869.1">
    <property type="nucleotide sequence ID" value="NZ_CP035952.1"/>
</dbReference>
<dbReference type="Proteomes" id="UP000291130">
    <property type="component" value="Chromosome"/>
</dbReference>
<evidence type="ECO:0000256" key="1">
    <source>
        <dbReference type="SAM" id="Phobius"/>
    </source>
</evidence>
<feature type="transmembrane region" description="Helical" evidence="1">
    <location>
        <begin position="123"/>
        <end position="147"/>
    </location>
</feature>
<dbReference type="Pfam" id="PF04224">
    <property type="entry name" value="DUF417"/>
    <property type="match status" value="1"/>
</dbReference>
<keyword evidence="1" id="KW-1133">Transmembrane helix</keyword>
<dbReference type="AlphaFoldDB" id="A0A411MGJ4"/>
<dbReference type="GO" id="GO:1901530">
    <property type="term" value="P:response to hypochlorite"/>
    <property type="evidence" value="ECO:0007669"/>
    <property type="project" value="TreeGrafter"/>
</dbReference>
<dbReference type="EMBL" id="CP035952">
    <property type="protein sequence ID" value="QBF25982.1"/>
    <property type="molecule type" value="Genomic_DNA"/>
</dbReference>
<evidence type="ECO:0000313" key="2">
    <source>
        <dbReference type="EMBL" id="QBF25982.1"/>
    </source>
</evidence>
<organism evidence="2 3">
    <name type="scientific">Pseudomonas tructae</name>
    <dbReference type="NCBI Taxonomy" id="2518644"/>
    <lineage>
        <taxon>Bacteria</taxon>
        <taxon>Pseudomonadati</taxon>
        <taxon>Pseudomonadota</taxon>
        <taxon>Gammaproteobacteria</taxon>
        <taxon>Pseudomonadales</taxon>
        <taxon>Pseudomonadaceae</taxon>
        <taxon>Pseudomonas</taxon>
    </lineage>
</organism>
<reference evidence="2 3" key="1">
    <citation type="submission" date="2019-02" db="EMBL/GenBank/DDBJ databases">
        <title>Complete genome sequence of Pseudomonas sp. SNU WT1 isolated from rainbow trout.</title>
        <authorList>
            <person name="Oh W.T."/>
            <person name="Park S.C."/>
        </authorList>
    </citation>
    <scope>NUCLEOTIDE SEQUENCE [LARGE SCALE GENOMIC DNA]</scope>
    <source>
        <strain evidence="2 3">SNU WT1</strain>
    </source>
</reference>
<keyword evidence="3" id="KW-1185">Reference proteome</keyword>
<accession>A0A411MGJ4</accession>
<dbReference type="OrthoDB" id="1118972at2"/>
<keyword evidence="1" id="KW-0472">Membrane</keyword>
<dbReference type="GO" id="GO:0005886">
    <property type="term" value="C:plasma membrane"/>
    <property type="evidence" value="ECO:0007669"/>
    <property type="project" value="TreeGrafter"/>
</dbReference>
<gene>
    <name evidence="2" type="ORF">EXN22_09820</name>
</gene>